<dbReference type="HAMAP" id="MF_01251">
    <property type="entry name" value="UPF0313"/>
    <property type="match status" value="1"/>
</dbReference>
<dbReference type="InterPro" id="IPR013704">
    <property type="entry name" value="UPF0313_N"/>
</dbReference>
<feature type="domain" description="Radical SAM core" evidence="8">
    <location>
        <begin position="297"/>
        <end position="564"/>
    </location>
</feature>
<sequence>MFLPTSRHEMQKQGIEQCDVVIVTPDAYVDHPSFAMAILGRFLEKQGYKVGILSQPDWKNPESFLELGVPRIAFAVSGGQADSMVINYTAKKIPRKEDRFCEDGNPYFSKKGEGKKYRIRPDRTVAVYCNQIKTACRDVPIIIGGIEASLRRIAHYDFWSDKIRRTVLLDSKADILIYGMGEYPLLETVQNLENGIPPEMIRVPNTAIICRKSGNYENVENAVILPSFKEVEDSKDKFAEAWRLFEKNDDRNVLIQKYDTRYYVQQPKRQATQEELDYIYDLRFERRPHPKYQRIPAFDMIETSVTSHRGCFGDCSFCAISAHQGKEIVSRSRDSILKEIKAISGMKNFRGTITDIGGPTANMYGSKCASGGCITHDCLKSGEGCKNLVPGTKEYLSILDEALKIRNVKRIQINSGIRYEQCILNDSAIESILGKYISGRMKIAPESGSDKVLKLMNKPSTKIFEGFYKRFTGIRKKSGLKCILTPYLITGHPGEGEKEILETSEFLKRFGLSGAQSQIFTPTPMTRSTAMYYLGYDPVTGQKTESEKDRKKLEKRKTYLLNRS</sequence>
<evidence type="ECO:0000256" key="7">
    <source>
        <dbReference type="SAM" id="MobiDB-lite"/>
    </source>
</evidence>
<dbReference type="InterPro" id="IPR022946">
    <property type="entry name" value="UPF0313"/>
</dbReference>
<dbReference type="PROSITE" id="PS51918">
    <property type="entry name" value="RADICAL_SAM"/>
    <property type="match status" value="1"/>
</dbReference>
<accession>E1RE69</accession>
<dbReference type="STRING" id="679926.Mpet_1272"/>
<feature type="region of interest" description="Disordered" evidence="7">
    <location>
        <begin position="544"/>
        <end position="564"/>
    </location>
</feature>
<dbReference type="SUPFAM" id="SSF102114">
    <property type="entry name" value="Radical SAM enzymes"/>
    <property type="match status" value="1"/>
</dbReference>
<proteinExistence type="inferred from homology"/>
<dbReference type="GeneID" id="9743738"/>
<dbReference type="Gene3D" id="3.80.30.20">
    <property type="entry name" value="tm_1862 like domain"/>
    <property type="match status" value="1"/>
</dbReference>
<feature type="binding site" evidence="6">
    <location>
        <position position="311"/>
    </location>
    <ligand>
        <name>[4Fe-4S] cluster</name>
        <dbReference type="ChEBI" id="CHEBI:49883"/>
        <note>4Fe-4S-S-AdoMet</note>
    </ligand>
</feature>
<keyword evidence="5 6" id="KW-0411">Iron-sulfur</keyword>
<dbReference type="EMBL" id="CP002117">
    <property type="protein sequence ID" value="ADN36032.1"/>
    <property type="molecule type" value="Genomic_DNA"/>
</dbReference>
<evidence type="ECO:0000256" key="2">
    <source>
        <dbReference type="ARBA" id="ARBA00022691"/>
    </source>
</evidence>
<evidence type="ECO:0000313" key="10">
    <source>
        <dbReference type="Proteomes" id="UP000006565"/>
    </source>
</evidence>
<dbReference type="InterPro" id="IPR007197">
    <property type="entry name" value="rSAM"/>
</dbReference>
<evidence type="ECO:0000259" key="8">
    <source>
        <dbReference type="PROSITE" id="PS51918"/>
    </source>
</evidence>
<dbReference type="GO" id="GO:0005506">
    <property type="term" value="F:iron ion binding"/>
    <property type="evidence" value="ECO:0007669"/>
    <property type="project" value="UniProtKB-UniRule"/>
</dbReference>
<dbReference type="Proteomes" id="UP000006565">
    <property type="component" value="Chromosome"/>
</dbReference>
<comment type="similarity">
    <text evidence="6">Belongs to the UPF0313 family.</text>
</comment>
<evidence type="ECO:0000256" key="6">
    <source>
        <dbReference type="HAMAP-Rule" id="MF_01251"/>
    </source>
</evidence>
<dbReference type="eggNOG" id="arCOG04984">
    <property type="taxonomic scope" value="Archaea"/>
</dbReference>
<name>E1RE69_METP4</name>
<keyword evidence="1 6" id="KW-0004">4Fe-4S</keyword>
<dbReference type="SFLD" id="SFLDS00029">
    <property type="entry name" value="Radical_SAM"/>
    <property type="match status" value="1"/>
</dbReference>
<dbReference type="PANTHER" id="PTHR32331:SF0">
    <property type="entry name" value="UPF0313 PROTEIN YGIQ"/>
    <property type="match status" value="1"/>
</dbReference>
<dbReference type="Pfam" id="PF08497">
    <property type="entry name" value="Radical_SAM_N"/>
    <property type="match status" value="1"/>
</dbReference>
<dbReference type="PANTHER" id="PTHR32331">
    <property type="entry name" value="UPF0313 PROTEIN YGIQ"/>
    <property type="match status" value="1"/>
</dbReference>
<dbReference type="SFLD" id="SFLDG01069">
    <property type="entry name" value="UPF0313"/>
    <property type="match status" value="1"/>
</dbReference>
<evidence type="ECO:0000256" key="3">
    <source>
        <dbReference type="ARBA" id="ARBA00022723"/>
    </source>
</evidence>
<dbReference type="SFLD" id="SFLDG01082">
    <property type="entry name" value="B12-binding_domain_containing"/>
    <property type="match status" value="1"/>
</dbReference>
<dbReference type="GO" id="GO:0051539">
    <property type="term" value="F:4 iron, 4 sulfur cluster binding"/>
    <property type="evidence" value="ECO:0007669"/>
    <property type="project" value="UniProtKB-KW"/>
</dbReference>
<keyword evidence="2 6" id="KW-0949">S-adenosyl-L-methionine</keyword>
<dbReference type="HOGENOM" id="CLU_018288_2_0_2"/>
<keyword evidence="4 6" id="KW-0408">Iron</keyword>
<keyword evidence="10" id="KW-1185">Reference proteome</keyword>
<protein>
    <submittedName>
        <fullName evidence="9">Radical SAM domain protein</fullName>
    </submittedName>
</protein>
<dbReference type="GO" id="GO:0003824">
    <property type="term" value="F:catalytic activity"/>
    <property type="evidence" value="ECO:0007669"/>
    <property type="project" value="InterPro"/>
</dbReference>
<evidence type="ECO:0000256" key="1">
    <source>
        <dbReference type="ARBA" id="ARBA00022485"/>
    </source>
</evidence>
<dbReference type="SMART" id="SM00729">
    <property type="entry name" value="Elp3"/>
    <property type="match status" value="1"/>
</dbReference>
<comment type="cofactor">
    <cofactor evidence="6">
        <name>[4Fe-4S] cluster</name>
        <dbReference type="ChEBI" id="CHEBI:49883"/>
    </cofactor>
    <text evidence="6">Binds 1 [4Fe-4S] cluster. The cluster is coordinated with 3 cysteines and an exchangeable S-adenosyl-L-methionine.</text>
</comment>
<reference evidence="9 10" key="1">
    <citation type="journal article" date="2010" name="Stand. Genomic Sci.">
        <title>Complete genome sequence of Methanoplanus petrolearius type strain (SEBR 4847).</title>
        <authorList>
            <person name="Brambilla E."/>
            <person name="Djao O.D."/>
            <person name="Daligault H."/>
            <person name="Lapidus A."/>
            <person name="Lucas S."/>
            <person name="Hammon N."/>
            <person name="Nolan M."/>
            <person name="Tice H."/>
            <person name="Cheng J.F."/>
            <person name="Han C."/>
            <person name="Tapia R."/>
            <person name="Goodwin L."/>
            <person name="Pitluck S."/>
            <person name="Liolios K."/>
            <person name="Ivanova N."/>
            <person name="Mavromatis K."/>
            <person name="Mikhailova N."/>
            <person name="Pati A."/>
            <person name="Chen A."/>
            <person name="Palaniappan K."/>
            <person name="Land M."/>
            <person name="Hauser L."/>
            <person name="Chang Y.J."/>
            <person name="Jeffries C.D."/>
            <person name="Rohde M."/>
            <person name="Spring S."/>
            <person name="Sikorski J."/>
            <person name="Goker M."/>
            <person name="Woyke T."/>
            <person name="Bristow J."/>
            <person name="Eisen J.A."/>
            <person name="Markowitz V."/>
            <person name="Hugenholtz P."/>
            <person name="Kyrpides N.C."/>
            <person name="Klenk H.P."/>
        </authorList>
    </citation>
    <scope>NUCLEOTIDE SEQUENCE [LARGE SCALE GENOMIC DNA]</scope>
    <source>
        <strain evidence="10">DSM 11571 / OCM 486 / SEBR 4847</strain>
    </source>
</reference>
<dbReference type="InterPro" id="IPR006638">
    <property type="entry name" value="Elp3/MiaA/NifB-like_rSAM"/>
</dbReference>
<dbReference type="InterPro" id="IPR058240">
    <property type="entry name" value="rSAM_sf"/>
</dbReference>
<dbReference type="RefSeq" id="WP_013329209.1">
    <property type="nucleotide sequence ID" value="NC_014507.1"/>
</dbReference>
<gene>
    <name evidence="9" type="ordered locus">Mpet_1272</name>
</gene>
<dbReference type="NCBIfam" id="TIGR03904">
    <property type="entry name" value="SAM_YgiQ"/>
    <property type="match status" value="1"/>
</dbReference>
<evidence type="ECO:0000313" key="9">
    <source>
        <dbReference type="EMBL" id="ADN36032.1"/>
    </source>
</evidence>
<dbReference type="KEGG" id="mpi:Mpet_1272"/>
<dbReference type="Pfam" id="PF04055">
    <property type="entry name" value="Radical_SAM"/>
    <property type="match status" value="1"/>
</dbReference>
<dbReference type="OrthoDB" id="358785at2157"/>
<feature type="binding site" evidence="6">
    <location>
        <position position="315"/>
    </location>
    <ligand>
        <name>[4Fe-4S] cluster</name>
        <dbReference type="ChEBI" id="CHEBI:49883"/>
        <note>4Fe-4S-S-AdoMet</note>
    </ligand>
</feature>
<feature type="binding site" evidence="6">
    <location>
        <position position="318"/>
    </location>
    <ligand>
        <name>[4Fe-4S] cluster</name>
        <dbReference type="ChEBI" id="CHEBI:49883"/>
        <note>4Fe-4S-S-AdoMet</note>
    </ligand>
</feature>
<keyword evidence="3 6" id="KW-0479">Metal-binding</keyword>
<dbReference type="InterPro" id="IPR023404">
    <property type="entry name" value="rSAM_horseshoe"/>
</dbReference>
<evidence type="ECO:0000256" key="5">
    <source>
        <dbReference type="ARBA" id="ARBA00023014"/>
    </source>
</evidence>
<dbReference type="AlphaFoldDB" id="E1RE69"/>
<organism evidence="9 10">
    <name type="scientific">Methanolacinia petrolearia (strain DSM 11571 / OCM 486 / SEBR 4847)</name>
    <name type="common">Methanoplanus petrolearius</name>
    <dbReference type="NCBI Taxonomy" id="679926"/>
    <lineage>
        <taxon>Archaea</taxon>
        <taxon>Methanobacteriati</taxon>
        <taxon>Methanobacteriota</taxon>
        <taxon>Stenosarchaea group</taxon>
        <taxon>Methanomicrobia</taxon>
        <taxon>Methanomicrobiales</taxon>
        <taxon>Methanomicrobiaceae</taxon>
        <taxon>Methanolacinia</taxon>
    </lineage>
</organism>
<evidence type="ECO:0000256" key="4">
    <source>
        <dbReference type="ARBA" id="ARBA00023004"/>
    </source>
</evidence>